<evidence type="ECO:0000256" key="7">
    <source>
        <dbReference type="ARBA" id="ARBA00022833"/>
    </source>
</evidence>
<dbReference type="EMBL" id="JBEUSY010000170">
    <property type="protein sequence ID" value="KAL1243105.1"/>
    <property type="molecule type" value="Genomic_DNA"/>
</dbReference>
<keyword evidence="12" id="KW-1185">Reference proteome</keyword>
<dbReference type="SMART" id="SM00184">
    <property type="entry name" value="RING"/>
    <property type="match status" value="1"/>
</dbReference>
<feature type="compositionally biased region" description="Low complexity" evidence="9">
    <location>
        <begin position="15"/>
        <end position="29"/>
    </location>
</feature>
<feature type="region of interest" description="Disordered" evidence="9">
    <location>
        <begin position="1"/>
        <end position="36"/>
    </location>
</feature>
<evidence type="ECO:0000256" key="5">
    <source>
        <dbReference type="ARBA" id="ARBA00022771"/>
    </source>
</evidence>
<dbReference type="InterPro" id="IPR001841">
    <property type="entry name" value="Znf_RING"/>
</dbReference>
<evidence type="ECO:0000256" key="9">
    <source>
        <dbReference type="SAM" id="MobiDB-lite"/>
    </source>
</evidence>
<evidence type="ECO:0000256" key="6">
    <source>
        <dbReference type="ARBA" id="ARBA00022786"/>
    </source>
</evidence>
<dbReference type="Pfam" id="PF26192">
    <property type="entry name" value="RNF157-like_N"/>
    <property type="match status" value="1"/>
</dbReference>
<dbReference type="Proteomes" id="UP001558632">
    <property type="component" value="Unassembled WGS sequence"/>
</dbReference>
<dbReference type="PANTHER" id="PTHR22996:SF0">
    <property type="entry name" value="RE60872P-RELATED"/>
    <property type="match status" value="1"/>
</dbReference>
<evidence type="ECO:0000259" key="10">
    <source>
        <dbReference type="PROSITE" id="PS50089"/>
    </source>
</evidence>
<feature type="compositionally biased region" description="Basic residues" evidence="9">
    <location>
        <begin position="424"/>
        <end position="434"/>
    </location>
</feature>
<gene>
    <name evidence="11" type="ORF">TSPI_03652</name>
</gene>
<evidence type="ECO:0000256" key="2">
    <source>
        <dbReference type="ARBA" id="ARBA00012483"/>
    </source>
</evidence>
<sequence length="489" mass="53991">MLSVQAGESGCKGDISGSMGISTSRSSHSLGDGSQSPTFSYKFPPKTSSFFGTHFMLGEERFETPQPESFLFGENLDLNFLGNPVNYPYLHQSASEPYNVLNCLIIIRRDSLKFVKARCPASDTENQENETSCRYNIEFVFDCDAPCTITIYYFATEAINADGFGYVSKCPDLTSKSYHYEIGSNQLFSQSEHIFDPSLYKSSELVYDADNEIIPIVIHCTVEAQAGEPAQSHCTYAIAERSAEGQGYVLKPLKQKLFMHGVSYLLQEVYGLENKHVITSASTSQNSCGDDSSDCFVECVVCMSEWRDTLILPCRHLCLCSGCAETLRYKANNCPICRSPFRALLQMKSVRKAECSPVSIICTSASDGTISHETSFPKKYESVSLIEALNGPMGNLSDPKCHNIAGTHSMSSIAVQSPRGASHAQRKVKPKKTSRPLSLEVQEVLTPEDIMLRVFEPRSKTSPRLQLPEEDDGNTTSVGVEDPMYCTSL</sequence>
<reference evidence="11 12" key="1">
    <citation type="submission" date="2024-07" db="EMBL/GenBank/DDBJ databases">
        <title>Enhanced genomic and transcriptomic resources for Trichinella pseudospiralis and T. spiralis underpin the discovery of pronounced molecular differences between stages and species.</title>
        <authorList>
            <person name="Pasi K.K."/>
            <person name="La Rosa G."/>
            <person name="Gomez-Morales M.A."/>
            <person name="Tosini F."/>
            <person name="Sumanam S."/>
            <person name="Young N.D."/>
            <person name="Chang B.C."/>
            <person name="Robin G.B."/>
        </authorList>
    </citation>
    <scope>NUCLEOTIDE SEQUENCE [LARGE SCALE GENOMIC DNA]</scope>
    <source>
        <strain evidence="11">ISS534</strain>
    </source>
</reference>
<protein>
    <recommendedName>
        <fullName evidence="2">RING-type E3 ubiquitin transferase</fullName>
        <ecNumber evidence="2">2.3.2.27</ecNumber>
    </recommendedName>
</protein>
<dbReference type="PROSITE" id="PS50089">
    <property type="entry name" value="ZF_RING_2"/>
    <property type="match status" value="1"/>
</dbReference>
<organism evidence="11 12">
    <name type="scientific">Trichinella spiralis</name>
    <name type="common">Trichina worm</name>
    <dbReference type="NCBI Taxonomy" id="6334"/>
    <lineage>
        <taxon>Eukaryota</taxon>
        <taxon>Metazoa</taxon>
        <taxon>Ecdysozoa</taxon>
        <taxon>Nematoda</taxon>
        <taxon>Enoplea</taxon>
        <taxon>Dorylaimia</taxon>
        <taxon>Trichinellida</taxon>
        <taxon>Trichinellidae</taxon>
        <taxon>Trichinella</taxon>
    </lineage>
</organism>
<keyword evidence="7" id="KW-0862">Zinc</keyword>
<dbReference type="InterPro" id="IPR013083">
    <property type="entry name" value="Znf_RING/FYVE/PHD"/>
</dbReference>
<evidence type="ECO:0000256" key="8">
    <source>
        <dbReference type="PROSITE-ProRule" id="PRU00175"/>
    </source>
</evidence>
<accession>A0ABR3KSK0</accession>
<evidence type="ECO:0000256" key="1">
    <source>
        <dbReference type="ARBA" id="ARBA00000900"/>
    </source>
</evidence>
<dbReference type="InterPro" id="IPR058981">
    <property type="entry name" value="MGRN1/RNF157-like_N"/>
</dbReference>
<proteinExistence type="predicted"/>
<feature type="region of interest" description="Disordered" evidence="9">
    <location>
        <begin position="417"/>
        <end position="436"/>
    </location>
</feature>
<name>A0ABR3KSK0_TRISP</name>
<feature type="region of interest" description="Disordered" evidence="9">
    <location>
        <begin position="456"/>
        <end position="489"/>
    </location>
</feature>
<evidence type="ECO:0000313" key="11">
    <source>
        <dbReference type="EMBL" id="KAL1243105.1"/>
    </source>
</evidence>
<dbReference type="PANTHER" id="PTHR22996">
    <property type="entry name" value="MAHOGUNIN"/>
    <property type="match status" value="1"/>
</dbReference>
<dbReference type="EC" id="2.3.2.27" evidence="2"/>
<keyword evidence="6" id="KW-0833">Ubl conjugation pathway</keyword>
<comment type="catalytic activity">
    <reaction evidence="1">
        <text>S-ubiquitinyl-[E2 ubiquitin-conjugating enzyme]-L-cysteine + [acceptor protein]-L-lysine = [E2 ubiquitin-conjugating enzyme]-L-cysteine + N(6)-ubiquitinyl-[acceptor protein]-L-lysine.</text>
        <dbReference type="EC" id="2.3.2.27"/>
    </reaction>
</comment>
<feature type="domain" description="RING-type" evidence="10">
    <location>
        <begin position="299"/>
        <end position="338"/>
    </location>
</feature>
<keyword evidence="3" id="KW-0808">Transferase</keyword>
<comment type="caution">
    <text evidence="11">The sequence shown here is derived from an EMBL/GenBank/DDBJ whole genome shotgun (WGS) entry which is preliminary data.</text>
</comment>
<dbReference type="Pfam" id="PF13920">
    <property type="entry name" value="zf-C3HC4_3"/>
    <property type="match status" value="1"/>
</dbReference>
<keyword evidence="4" id="KW-0479">Metal-binding</keyword>
<dbReference type="InterPro" id="IPR045194">
    <property type="entry name" value="MGRN1/RNF157-like"/>
</dbReference>
<evidence type="ECO:0000256" key="4">
    <source>
        <dbReference type="ARBA" id="ARBA00022723"/>
    </source>
</evidence>
<keyword evidence="5 8" id="KW-0863">Zinc-finger</keyword>
<evidence type="ECO:0000313" key="12">
    <source>
        <dbReference type="Proteomes" id="UP001558632"/>
    </source>
</evidence>
<dbReference type="SUPFAM" id="SSF57850">
    <property type="entry name" value="RING/U-box"/>
    <property type="match status" value="1"/>
</dbReference>
<evidence type="ECO:0000256" key="3">
    <source>
        <dbReference type="ARBA" id="ARBA00022679"/>
    </source>
</evidence>
<dbReference type="Gene3D" id="3.30.40.10">
    <property type="entry name" value="Zinc/RING finger domain, C3HC4 (zinc finger)"/>
    <property type="match status" value="1"/>
</dbReference>